<accession>A0A2S1LFX2</accession>
<reference evidence="1 2" key="1">
    <citation type="submission" date="2017-04" db="EMBL/GenBank/DDBJ databases">
        <title>Compelte genome sequence of WV33.</title>
        <authorList>
            <person name="Lee P.C."/>
        </authorList>
    </citation>
    <scope>NUCLEOTIDE SEQUENCE [LARGE SCALE GENOMIC DNA]</scope>
    <source>
        <strain evidence="1 2">WV33</strain>
    </source>
</reference>
<dbReference type="AlphaFoldDB" id="A0A2S1LFX2"/>
<dbReference type="RefSeq" id="WP_108741600.1">
    <property type="nucleotide sequence ID" value="NZ_CP020918.1"/>
</dbReference>
<protein>
    <submittedName>
        <fullName evidence="1">Uncharacterized protein</fullName>
    </submittedName>
</protein>
<name>A0A2S1LFX2_9FLAO</name>
<dbReference type="OrthoDB" id="832237at2"/>
<keyword evidence="2" id="KW-1185">Reference proteome</keyword>
<organism evidence="1 2">
    <name type="scientific">Flavobacterium faecale</name>
    <dbReference type="NCBI Taxonomy" id="1355330"/>
    <lineage>
        <taxon>Bacteria</taxon>
        <taxon>Pseudomonadati</taxon>
        <taxon>Bacteroidota</taxon>
        <taxon>Flavobacteriia</taxon>
        <taxon>Flavobacteriales</taxon>
        <taxon>Flavobacteriaceae</taxon>
        <taxon>Flavobacterium</taxon>
    </lineage>
</organism>
<dbReference type="Gene3D" id="2.60.120.260">
    <property type="entry name" value="Galactose-binding domain-like"/>
    <property type="match status" value="1"/>
</dbReference>
<proteinExistence type="predicted"/>
<evidence type="ECO:0000313" key="1">
    <source>
        <dbReference type="EMBL" id="AWG22682.1"/>
    </source>
</evidence>
<evidence type="ECO:0000313" key="2">
    <source>
        <dbReference type="Proteomes" id="UP000244527"/>
    </source>
</evidence>
<dbReference type="EMBL" id="CP020918">
    <property type="protein sequence ID" value="AWG22682.1"/>
    <property type="molecule type" value="Genomic_DNA"/>
</dbReference>
<sequence>MKTNFKIVIAVCIAIFGLHSCSDIYDTINLNEANSRVIATSQMNFANTIRVGTSITLGDLSSGVVSRLWTLPTGVADIVDSDNDVTSTAANVKAIFNAVGVHDVRLQQVFSDNAFTVLENTAKGKELDTIFKVTVLPQIKTVLKANVLNTNGTLGAALNLSNGAKNQVTAGSVVRYVVESAEGAPASFTWTTGATVVTLSNDKRTLDVRYNKVGNYNFDLLANTARPFGEEKTTFSDLITIIPSTAPVTLLEVKKKDGKISLVFSREIDPVSIKANEFSVTLTDKNNASLSSTIASVTRDAVDTNILIITLNGRTVYDDDKAFVSYSGINSLVTSDGVFSATFSAREAAASGVNVLIGTNYDYSYETIGIASTNWRQNITFCGPCTAANSSYLYSTEQVHSGNKSLKLTVKNGGVAALLNTSDGTDVGDITFPVVAGGTYEVGAWTYLPSTNTFGTSSVEMRTFIISGATQVDPALEFATFNSSSPTNQWVYGKVNVVIPNGTGKLVFRTRNNIGGTTPVTVYMDDITVKKLNLRP</sequence>
<gene>
    <name evidence="1" type="ORF">FFWV33_14675</name>
</gene>
<dbReference type="Proteomes" id="UP000244527">
    <property type="component" value="Chromosome"/>
</dbReference>
<dbReference type="KEGG" id="ffa:FFWV33_14675"/>